<comment type="caution">
    <text evidence="9">The sequence shown here is derived from an EMBL/GenBank/DDBJ whole genome shotgun (WGS) entry which is preliminary data.</text>
</comment>
<sequence>MTSTATPQPRLRAPEDAFMRRLGRFAIRRSRSLLTASLVLFAASAAVASGTLDALMLSRYEVPGSESIVTGDELDDAFDVGSANFLLLVTADSGDVDDAEAAAAGAEIAAELAAHDRIGSVESYWDTGSPVLRSEDGAQALILAYLPGEVTDVRENVLPGLKEEFAVDRGAVTVGVGGSDELFREGAELAREDFLVAEAVIIPGLLVLLVVLYRRPVAALLTMGVGVLSLVVALALTRFIAAFTEVSTFAANLILVMSIGLAVDYCLFIVNRYREEAAGHDRATAIANTVATAGRTVLFSAVTVAASLSVLLAMPFPFLRSFAYAGILVPLVGAAGAVIVLPAALALWGSRVELARPPAPVEDGRWHRLATAVMRRPFAWGAAALVLVAFLASPLLGVRFGVPDERALPRDAEARIVTDQVTANFTAEATDALQILAEAPDSDDLARYAADLSAVSGIAQVDSAAGRFVDGALAAPADPGRFPAPGGTDTWASVVPTGEAMRTDPYAMVEAVRAVEAPFATAVSGYPADLADFRDALLSRLPLVAALIVLVTFIILFFMTGSVVAPVKATLLNMLSLSVMFGALVWIYQDGNLSGYLGFTPQGSFELSVPILMFCVAYGLSMDYEVFMLARIKEEYDRTGDTIGSVAAGLQRSAPLVTAAALVLAATFAVYATSQVVFVQMLGVGMALAVVVDATVIRGVLLPVAMRLTGRRNWWAPAALRRLHARIGIKH</sequence>
<dbReference type="Proteomes" id="UP001145799">
    <property type="component" value="Unassembled WGS sequence"/>
</dbReference>
<dbReference type="Proteomes" id="UP001183604">
    <property type="component" value="Unassembled WGS sequence"/>
</dbReference>
<comment type="subcellular location">
    <subcellularLocation>
        <location evidence="1">Cell membrane</location>
        <topology evidence="1">Multi-pass membrane protein</topology>
    </subcellularLocation>
</comment>
<evidence type="ECO:0000256" key="3">
    <source>
        <dbReference type="ARBA" id="ARBA00022475"/>
    </source>
</evidence>
<dbReference type="SUPFAM" id="SSF82866">
    <property type="entry name" value="Multidrug efflux transporter AcrB transmembrane domain"/>
    <property type="match status" value="2"/>
</dbReference>
<evidence type="ECO:0000256" key="7">
    <source>
        <dbReference type="SAM" id="Phobius"/>
    </source>
</evidence>
<feature type="transmembrane region" description="Helical" evidence="7">
    <location>
        <begin position="609"/>
        <end position="632"/>
    </location>
</feature>
<reference evidence="9" key="1">
    <citation type="submission" date="2022-12" db="EMBL/GenBank/DDBJ databases">
        <title>Gycomyces niveus sp.nov., a novel actinomycete isolated from soil in Shouguang.</title>
        <authorList>
            <person name="Yang X."/>
        </authorList>
    </citation>
    <scope>NUCLEOTIDE SEQUENCE</scope>
    <source>
        <strain evidence="9">DSM 44724</strain>
    </source>
</reference>
<feature type="transmembrane region" description="Helical" evidence="7">
    <location>
        <begin position="249"/>
        <end position="270"/>
    </location>
</feature>
<evidence type="ECO:0000313" key="12">
    <source>
        <dbReference type="Proteomes" id="UP001183604"/>
    </source>
</evidence>
<feature type="transmembrane region" description="Helical" evidence="7">
    <location>
        <begin position="541"/>
        <end position="559"/>
    </location>
</feature>
<keyword evidence="12" id="KW-1185">Reference proteome</keyword>
<dbReference type="RefSeq" id="WP_270124068.1">
    <property type="nucleotide sequence ID" value="NZ_BAAAOM010000002.1"/>
</dbReference>
<dbReference type="PANTHER" id="PTHR33406:SF11">
    <property type="entry name" value="MEMBRANE PROTEIN SCO6666-RELATED"/>
    <property type="match status" value="1"/>
</dbReference>
<evidence type="ECO:0000313" key="9">
    <source>
        <dbReference type="EMBL" id="MDA1387563.1"/>
    </source>
</evidence>
<dbReference type="PANTHER" id="PTHR33406">
    <property type="entry name" value="MEMBRANE PROTEIN MJ1562-RELATED"/>
    <property type="match status" value="1"/>
</dbReference>
<feature type="transmembrane region" description="Helical" evidence="7">
    <location>
        <begin position="322"/>
        <end position="348"/>
    </location>
</feature>
<evidence type="ECO:0000256" key="2">
    <source>
        <dbReference type="ARBA" id="ARBA00010157"/>
    </source>
</evidence>
<feature type="transmembrane region" description="Helical" evidence="7">
    <location>
        <begin position="220"/>
        <end position="243"/>
    </location>
</feature>
<feature type="transmembrane region" description="Helical" evidence="7">
    <location>
        <begin position="297"/>
        <end position="316"/>
    </location>
</feature>
<feature type="domain" description="SSD" evidence="8">
    <location>
        <begin position="215"/>
        <end position="347"/>
    </location>
</feature>
<feature type="transmembrane region" description="Helical" evidence="7">
    <location>
        <begin position="678"/>
        <end position="701"/>
    </location>
</feature>
<evidence type="ECO:0000256" key="4">
    <source>
        <dbReference type="ARBA" id="ARBA00022692"/>
    </source>
</evidence>
<dbReference type="AlphaFoldDB" id="A0A9X3PX29"/>
<dbReference type="Gene3D" id="1.20.1640.10">
    <property type="entry name" value="Multidrug efflux transporter AcrB transmembrane domain"/>
    <property type="match status" value="2"/>
</dbReference>
<feature type="transmembrane region" description="Helical" evidence="7">
    <location>
        <begin position="194"/>
        <end position="213"/>
    </location>
</feature>
<dbReference type="Pfam" id="PF03176">
    <property type="entry name" value="MMPL"/>
    <property type="match status" value="2"/>
</dbReference>
<dbReference type="InterPro" id="IPR004869">
    <property type="entry name" value="MMPL_dom"/>
</dbReference>
<feature type="transmembrane region" description="Helical" evidence="7">
    <location>
        <begin position="653"/>
        <end position="672"/>
    </location>
</feature>
<dbReference type="InterPro" id="IPR050545">
    <property type="entry name" value="Mycobact_MmpL"/>
</dbReference>
<name>A0A9X3PX29_9ACTN</name>
<keyword evidence="3" id="KW-1003">Cell membrane</keyword>
<accession>A0A9X3PX29</accession>
<dbReference type="InterPro" id="IPR000731">
    <property type="entry name" value="SSD"/>
</dbReference>
<comment type="similarity">
    <text evidence="2">Belongs to the resistance-nodulation-cell division (RND) (TC 2.A.6) family. MmpL subfamily.</text>
</comment>
<evidence type="ECO:0000256" key="6">
    <source>
        <dbReference type="ARBA" id="ARBA00023136"/>
    </source>
</evidence>
<evidence type="ECO:0000259" key="8">
    <source>
        <dbReference type="PROSITE" id="PS50156"/>
    </source>
</evidence>
<organism evidence="9 11">
    <name type="scientific">Glycomyces lechevalierae</name>
    <dbReference type="NCBI Taxonomy" id="256034"/>
    <lineage>
        <taxon>Bacteria</taxon>
        <taxon>Bacillati</taxon>
        <taxon>Actinomycetota</taxon>
        <taxon>Actinomycetes</taxon>
        <taxon>Glycomycetales</taxon>
        <taxon>Glycomycetaceae</taxon>
        <taxon>Glycomyces</taxon>
    </lineage>
</organism>
<dbReference type="EMBL" id="JAPZVQ010000017">
    <property type="protein sequence ID" value="MDA1387563.1"/>
    <property type="molecule type" value="Genomic_DNA"/>
</dbReference>
<keyword evidence="5 7" id="KW-1133">Transmembrane helix</keyword>
<evidence type="ECO:0000313" key="10">
    <source>
        <dbReference type="EMBL" id="MDR7336671.1"/>
    </source>
</evidence>
<reference evidence="10 12" key="2">
    <citation type="submission" date="2023-07" db="EMBL/GenBank/DDBJ databases">
        <title>Sequencing the genomes of 1000 actinobacteria strains.</title>
        <authorList>
            <person name="Klenk H.-P."/>
        </authorList>
    </citation>
    <scope>NUCLEOTIDE SEQUENCE [LARGE SCALE GENOMIC DNA]</scope>
    <source>
        <strain evidence="10 12">DSM 44724</strain>
    </source>
</reference>
<dbReference type="GO" id="GO:0005886">
    <property type="term" value="C:plasma membrane"/>
    <property type="evidence" value="ECO:0007669"/>
    <property type="project" value="UniProtKB-SubCell"/>
</dbReference>
<feature type="transmembrane region" description="Helical" evidence="7">
    <location>
        <begin position="571"/>
        <end position="589"/>
    </location>
</feature>
<protein>
    <submittedName>
        <fullName evidence="9">MMPL family transporter</fullName>
    </submittedName>
    <submittedName>
        <fullName evidence="10">RND superfamily putative drug exporter</fullName>
    </submittedName>
</protein>
<gene>
    <name evidence="10" type="ORF">J2S69_000390</name>
    <name evidence="9" type="ORF">O2L01_21395</name>
</gene>
<evidence type="ECO:0000256" key="1">
    <source>
        <dbReference type="ARBA" id="ARBA00004651"/>
    </source>
</evidence>
<dbReference type="PROSITE" id="PS50156">
    <property type="entry name" value="SSD"/>
    <property type="match status" value="1"/>
</dbReference>
<proteinExistence type="inferred from homology"/>
<evidence type="ECO:0000256" key="5">
    <source>
        <dbReference type="ARBA" id="ARBA00022989"/>
    </source>
</evidence>
<dbReference type="EMBL" id="JAVDYD010000001">
    <property type="protein sequence ID" value="MDR7336671.1"/>
    <property type="molecule type" value="Genomic_DNA"/>
</dbReference>
<keyword evidence="6 7" id="KW-0472">Membrane</keyword>
<keyword evidence="4 7" id="KW-0812">Transmembrane</keyword>
<evidence type="ECO:0000313" key="11">
    <source>
        <dbReference type="Proteomes" id="UP001145799"/>
    </source>
</evidence>
<feature type="transmembrane region" description="Helical" evidence="7">
    <location>
        <begin position="378"/>
        <end position="402"/>
    </location>
</feature>